<comment type="similarity">
    <text evidence="12">Belongs to the DnaG primase family.</text>
</comment>
<sequence>MSNNAIIDQIIANADIVKIIGKHVELKRSGNEFKGCCPFHGEKTPSFFVNPQKGLYNCFGCGVAGNALTFLKEYENLTAGEALKELSRQTGIELPKEPVNKSHTYKKTPVAPKPAVSKASASSHQNLAQSPAQALFDSDVAERPAITNTEALWIDAFDDFQTSDNLDASFIPFGEYDAASVGGFSPFEDLANNSVQDSSSSLYDLLTQICQFYQHQLQQNSFAQHYLLKRGLTPHTIEEFALGFAPNGWQHLEEAFPQDIEGLKILGLVRTSQNGRDFDLLRNRVIFPIRDQQGRVIGFAGRTMSDDEQPKYINSSDSPVFHKQAVLYGLFEGRKAKAKDWLVVEGYMDVISLHQAGVYGAVASMGTALAQSQIERLLQFNPILTLSFDGDSAGQKAAWRAMEVGLPALTDGKELRFLTLPDNHDPDSYVKAHGLLAMQQQIAQAVPLSAYLYSSLTRQYPTNTPENRSKILQQLSELTQKLPKGSYGWLLREDIKNKMGLGRKNQARQAQDALLNFDSELTVQLHLQLCFLFQPELLGSLEDNRISQSVIRDIYQRSEAANVFKPKHPSSKPTAPMRLDENLTGDADVINAVITDVITNVIDAPCKNYDESCCLTWQAIADEELLKLITWIQTIQSRLQDFDNPNWSTYERINAKAHFILAGLTSEQQNKLIKHWARFFKELSQRNIDDISDLVTELVVQLMLESLQREQKTLKADLKALSLCIKHHQAILTWLRTWLQRKED</sequence>
<accession>A0A2D2LUS9</accession>
<dbReference type="PANTHER" id="PTHR30313">
    <property type="entry name" value="DNA PRIMASE"/>
    <property type="match status" value="1"/>
</dbReference>
<evidence type="ECO:0000256" key="10">
    <source>
        <dbReference type="ARBA" id="ARBA00023125"/>
    </source>
</evidence>
<dbReference type="CDD" id="cd03364">
    <property type="entry name" value="TOPRIM_DnaG_primases"/>
    <property type="match status" value="1"/>
</dbReference>
<keyword evidence="10 12" id="KW-0238">DNA-binding</keyword>
<keyword evidence="11 12" id="KW-0804">Transcription</keyword>
<dbReference type="HAMAP" id="MF_00974">
    <property type="entry name" value="DNA_primase_DnaG"/>
    <property type="match status" value="1"/>
</dbReference>
<dbReference type="GO" id="GO:0008270">
    <property type="term" value="F:zinc ion binding"/>
    <property type="evidence" value="ECO:0007669"/>
    <property type="project" value="UniProtKB-UniRule"/>
</dbReference>
<comment type="function">
    <text evidence="12">RNA polymerase that catalyzes the synthesis of short RNA molecules used as primers for DNA polymerase during DNA replication.</text>
</comment>
<dbReference type="InterPro" id="IPR013264">
    <property type="entry name" value="DNAG_N"/>
</dbReference>
<evidence type="ECO:0000256" key="6">
    <source>
        <dbReference type="ARBA" id="ARBA00022723"/>
    </source>
</evidence>
<evidence type="ECO:0000256" key="13">
    <source>
        <dbReference type="SAM" id="MobiDB-lite"/>
    </source>
</evidence>
<keyword evidence="8 12" id="KW-0862">Zinc</keyword>
<feature type="compositionally biased region" description="Low complexity" evidence="13">
    <location>
        <begin position="107"/>
        <end position="123"/>
    </location>
</feature>
<dbReference type="Pfam" id="PF08275">
    <property type="entry name" value="DNAG_N"/>
    <property type="match status" value="1"/>
</dbReference>
<dbReference type="Gene3D" id="1.20.50.20">
    <property type="entry name" value="DnaG, RNA polymerase domain, helical bundle"/>
    <property type="match status" value="1"/>
</dbReference>
<dbReference type="Gene3D" id="3.90.580.10">
    <property type="entry name" value="Zinc finger, CHC2-type domain"/>
    <property type="match status" value="1"/>
</dbReference>
<name>A0A2D2LUS9_FAUOS</name>
<dbReference type="EMBL" id="CP024443">
    <property type="protein sequence ID" value="ATR78730.1"/>
    <property type="molecule type" value="Genomic_DNA"/>
</dbReference>
<feature type="zinc finger region" description="CHC2-type" evidence="12">
    <location>
        <begin position="37"/>
        <end position="61"/>
    </location>
</feature>
<evidence type="ECO:0000313" key="15">
    <source>
        <dbReference type="EMBL" id="ATR78730.1"/>
    </source>
</evidence>
<dbReference type="GO" id="GO:0005737">
    <property type="term" value="C:cytoplasm"/>
    <property type="evidence" value="ECO:0007669"/>
    <property type="project" value="TreeGrafter"/>
</dbReference>
<dbReference type="InterPro" id="IPR002694">
    <property type="entry name" value="Znf_CHC2"/>
</dbReference>
<comment type="catalytic activity">
    <reaction evidence="12">
        <text>ssDNA + n NTP = ssDNA/pppN(pN)n-1 hybrid + (n-1) diphosphate.</text>
        <dbReference type="EC" id="2.7.7.101"/>
    </reaction>
</comment>
<evidence type="ECO:0000256" key="5">
    <source>
        <dbReference type="ARBA" id="ARBA00022705"/>
    </source>
</evidence>
<dbReference type="InterPro" id="IPR036977">
    <property type="entry name" value="DNA_primase_Znf_CHC2"/>
</dbReference>
<dbReference type="GO" id="GO:0006269">
    <property type="term" value="P:DNA replication, synthesis of primer"/>
    <property type="evidence" value="ECO:0007669"/>
    <property type="project" value="UniProtKB-UniRule"/>
</dbReference>
<evidence type="ECO:0000256" key="7">
    <source>
        <dbReference type="ARBA" id="ARBA00022771"/>
    </source>
</evidence>
<dbReference type="PANTHER" id="PTHR30313:SF2">
    <property type="entry name" value="DNA PRIMASE"/>
    <property type="match status" value="1"/>
</dbReference>
<dbReference type="PROSITE" id="PS50880">
    <property type="entry name" value="TOPRIM"/>
    <property type="match status" value="1"/>
</dbReference>
<keyword evidence="7 12" id="KW-0863">Zinc-finger</keyword>
<dbReference type="InterPro" id="IPR030846">
    <property type="entry name" value="DnaG_bac"/>
</dbReference>
<dbReference type="InterPro" id="IPR037068">
    <property type="entry name" value="DNA_primase_core_N_sf"/>
</dbReference>
<evidence type="ECO:0000313" key="16">
    <source>
        <dbReference type="Proteomes" id="UP000229340"/>
    </source>
</evidence>
<evidence type="ECO:0000256" key="4">
    <source>
        <dbReference type="ARBA" id="ARBA00022695"/>
    </source>
</evidence>
<dbReference type="InterPro" id="IPR034151">
    <property type="entry name" value="TOPRIM_DnaG_bac"/>
</dbReference>
<comment type="domain">
    <text evidence="12">Contains an N-terminal zinc-binding domain, a central core domain that contains the primase activity, and a C-terminal DnaB-binding domain.</text>
</comment>
<dbReference type="FunFam" id="3.40.1360.10:FF:000002">
    <property type="entry name" value="DNA primase"/>
    <property type="match status" value="1"/>
</dbReference>
<dbReference type="EC" id="2.7.7.101" evidence="12"/>
<dbReference type="SUPFAM" id="SSF57783">
    <property type="entry name" value="Zinc beta-ribbon"/>
    <property type="match status" value="1"/>
</dbReference>
<dbReference type="GO" id="GO:0003899">
    <property type="term" value="F:DNA-directed RNA polymerase activity"/>
    <property type="evidence" value="ECO:0007669"/>
    <property type="project" value="UniProtKB-UniRule"/>
</dbReference>
<dbReference type="Proteomes" id="UP000229340">
    <property type="component" value="Chromosome"/>
</dbReference>
<evidence type="ECO:0000256" key="11">
    <source>
        <dbReference type="ARBA" id="ARBA00023163"/>
    </source>
</evidence>
<dbReference type="SUPFAM" id="SSF56731">
    <property type="entry name" value="DNA primase core"/>
    <property type="match status" value="1"/>
</dbReference>
<dbReference type="Gene3D" id="3.40.1360.10">
    <property type="match status" value="1"/>
</dbReference>
<dbReference type="InterPro" id="IPR006171">
    <property type="entry name" value="TOPRIM_dom"/>
</dbReference>
<dbReference type="SMART" id="SM00493">
    <property type="entry name" value="TOPRIM"/>
    <property type="match status" value="1"/>
</dbReference>
<dbReference type="GO" id="GO:1990077">
    <property type="term" value="C:primosome complex"/>
    <property type="evidence" value="ECO:0007669"/>
    <property type="project" value="UniProtKB-KW"/>
</dbReference>
<comment type="cofactor">
    <cofactor evidence="12">
        <name>Zn(2+)</name>
        <dbReference type="ChEBI" id="CHEBI:29105"/>
    </cofactor>
    <text evidence="12">Binds 1 zinc ion per monomer.</text>
</comment>
<keyword evidence="2 12" id="KW-0639">Primosome</keyword>
<evidence type="ECO:0000256" key="8">
    <source>
        <dbReference type="ARBA" id="ARBA00022833"/>
    </source>
</evidence>
<feature type="region of interest" description="Disordered" evidence="13">
    <location>
        <begin position="94"/>
        <end position="123"/>
    </location>
</feature>
<dbReference type="InterPro" id="IPR050219">
    <property type="entry name" value="DnaG_primase"/>
</dbReference>
<dbReference type="GO" id="GO:0000428">
    <property type="term" value="C:DNA-directed RNA polymerase complex"/>
    <property type="evidence" value="ECO:0007669"/>
    <property type="project" value="UniProtKB-KW"/>
</dbReference>
<keyword evidence="1 12" id="KW-0240">DNA-directed RNA polymerase</keyword>
<dbReference type="STRING" id="34062.AXE82_01475"/>
<organism evidence="15 16">
    <name type="scientific">Faucicola osloensis</name>
    <name type="common">Moraxella osloensis</name>
    <dbReference type="NCBI Taxonomy" id="34062"/>
    <lineage>
        <taxon>Bacteria</taxon>
        <taxon>Pseudomonadati</taxon>
        <taxon>Pseudomonadota</taxon>
        <taxon>Gammaproteobacteria</taxon>
        <taxon>Moraxellales</taxon>
        <taxon>Moraxellaceae</taxon>
        <taxon>Faucicola</taxon>
    </lineage>
</organism>
<comment type="subunit">
    <text evidence="12">Monomer. Interacts with DnaB.</text>
</comment>
<feature type="domain" description="Toprim" evidence="14">
    <location>
        <begin position="339"/>
        <end position="421"/>
    </location>
</feature>
<dbReference type="SMART" id="SM00400">
    <property type="entry name" value="ZnF_CHCC"/>
    <property type="match status" value="1"/>
</dbReference>
<proteinExistence type="inferred from homology"/>
<dbReference type="Pfam" id="PF01807">
    <property type="entry name" value="Zn_ribbon_DnaG"/>
    <property type="match status" value="1"/>
</dbReference>
<keyword evidence="5 12" id="KW-0235">DNA replication</keyword>
<dbReference type="RefSeq" id="WP_100269994.1">
    <property type="nucleotide sequence ID" value="NZ_CP024443.1"/>
</dbReference>
<keyword evidence="6 12" id="KW-0479">Metal-binding</keyword>
<evidence type="ECO:0000256" key="1">
    <source>
        <dbReference type="ARBA" id="ARBA00022478"/>
    </source>
</evidence>
<protein>
    <recommendedName>
        <fullName evidence="12">DNA primase</fullName>
        <ecNumber evidence="12">2.7.7.101</ecNumber>
    </recommendedName>
</protein>
<dbReference type="Pfam" id="PF13155">
    <property type="entry name" value="Toprim_2"/>
    <property type="match status" value="1"/>
</dbReference>
<dbReference type="AlphaFoldDB" id="A0A2D2LUS9"/>
<evidence type="ECO:0000256" key="2">
    <source>
        <dbReference type="ARBA" id="ARBA00022515"/>
    </source>
</evidence>
<dbReference type="FunFam" id="3.90.580.10:FF:000001">
    <property type="entry name" value="DNA primase"/>
    <property type="match status" value="1"/>
</dbReference>
<keyword evidence="9" id="KW-0460">Magnesium</keyword>
<evidence type="ECO:0000256" key="9">
    <source>
        <dbReference type="ARBA" id="ARBA00022842"/>
    </source>
</evidence>
<reference evidence="16" key="1">
    <citation type="submission" date="2017-11" db="EMBL/GenBank/DDBJ databases">
        <title>Complete genome sequence of Moraxella osloensis NP7 isolated from human skin.</title>
        <authorList>
            <person name="Lee K."/>
            <person name="Lim J.Y."/>
            <person name="Hwang I."/>
        </authorList>
    </citation>
    <scope>NUCLEOTIDE SEQUENCE [LARGE SCALE GENOMIC DNA]</scope>
    <source>
        <strain evidence="16">NP7</strain>
    </source>
</reference>
<evidence type="ECO:0000256" key="3">
    <source>
        <dbReference type="ARBA" id="ARBA00022679"/>
    </source>
</evidence>
<dbReference type="Gene3D" id="3.90.980.10">
    <property type="entry name" value="DNA primase, catalytic core, N-terminal domain"/>
    <property type="match status" value="1"/>
</dbReference>
<evidence type="ECO:0000259" key="14">
    <source>
        <dbReference type="PROSITE" id="PS50880"/>
    </source>
</evidence>
<dbReference type="GO" id="GO:0003677">
    <property type="term" value="F:DNA binding"/>
    <property type="evidence" value="ECO:0007669"/>
    <property type="project" value="UniProtKB-KW"/>
</dbReference>
<evidence type="ECO:0000256" key="12">
    <source>
        <dbReference type="HAMAP-Rule" id="MF_00974"/>
    </source>
</evidence>
<keyword evidence="3 12" id="KW-0808">Transferase</keyword>
<gene>
    <name evidence="12" type="primary">dnaG</name>
    <name evidence="15" type="ORF">NP7_05350</name>
</gene>
<keyword evidence="4 12" id="KW-0548">Nucleotidyltransferase</keyword>